<keyword evidence="2" id="KW-1185">Reference proteome</keyword>
<sequence length="434" mass="47315">MRGAMTGVGRVGVRHEGAHARLDARSTAELEKQALLPLESYEERRKSAFEESTLGGANKMAAPCIRVKEAIIISSDEEERQEERLGLDIVNYVPVLNSAIGRNRVSQYIPRIVSPMLHKVQEWEVENQNIFRVGEQIEFIDSSGLILRGSICGETSGDGEAGRAQVSVDFWQSGLGAPHPGCDGTHALGERGEQAIGRLGRPANVRRLPVRVRAPSGHRVEERVLSGAVRLTTREATGPGMGGQDLYPRRYEVPSTSRGAGVTEQEVLDEEHLDYEEEEEVIPSCQQRAVQVGATRAATHGEQMAVQSDRRCGSERQVSVAGNLPRGEKRVIQSSKLGTSHVGSAYVKRISSTDMGIQTGVSEKSDDGIDVSVQVGLGETASKSEVQVVWWAPTELVLFGSWGIHLCVGLRSRLLHVHLEGNWVWTEPGLKLVG</sequence>
<organism evidence="1 2">
    <name type="scientific">Pleurodeles waltl</name>
    <name type="common">Iberian ribbed newt</name>
    <dbReference type="NCBI Taxonomy" id="8319"/>
    <lineage>
        <taxon>Eukaryota</taxon>
        <taxon>Metazoa</taxon>
        <taxon>Chordata</taxon>
        <taxon>Craniata</taxon>
        <taxon>Vertebrata</taxon>
        <taxon>Euteleostomi</taxon>
        <taxon>Amphibia</taxon>
        <taxon>Batrachia</taxon>
        <taxon>Caudata</taxon>
        <taxon>Salamandroidea</taxon>
        <taxon>Salamandridae</taxon>
        <taxon>Pleurodelinae</taxon>
        <taxon>Pleurodeles</taxon>
    </lineage>
</organism>
<gene>
    <name evidence="1" type="ORF">NDU88_009683</name>
</gene>
<reference evidence="1" key="1">
    <citation type="journal article" date="2022" name="bioRxiv">
        <title>Sequencing and chromosome-scale assembly of the giantPleurodeles waltlgenome.</title>
        <authorList>
            <person name="Brown T."/>
            <person name="Elewa A."/>
            <person name="Iarovenko S."/>
            <person name="Subramanian E."/>
            <person name="Araus A.J."/>
            <person name="Petzold A."/>
            <person name="Susuki M."/>
            <person name="Suzuki K.-i.T."/>
            <person name="Hayashi T."/>
            <person name="Toyoda A."/>
            <person name="Oliveira C."/>
            <person name="Osipova E."/>
            <person name="Leigh N.D."/>
            <person name="Simon A."/>
            <person name="Yun M.H."/>
        </authorList>
    </citation>
    <scope>NUCLEOTIDE SEQUENCE</scope>
    <source>
        <strain evidence="1">20211129_DDA</strain>
        <tissue evidence="1">Liver</tissue>
    </source>
</reference>
<proteinExistence type="predicted"/>
<accession>A0AAV7PSU4</accession>
<evidence type="ECO:0000313" key="1">
    <source>
        <dbReference type="EMBL" id="KAJ1131346.1"/>
    </source>
</evidence>
<dbReference type="EMBL" id="JANPWB010000011">
    <property type="protein sequence ID" value="KAJ1131346.1"/>
    <property type="molecule type" value="Genomic_DNA"/>
</dbReference>
<name>A0AAV7PSU4_PLEWA</name>
<dbReference type="Proteomes" id="UP001066276">
    <property type="component" value="Chromosome 7"/>
</dbReference>
<comment type="caution">
    <text evidence="1">The sequence shown here is derived from an EMBL/GenBank/DDBJ whole genome shotgun (WGS) entry which is preliminary data.</text>
</comment>
<dbReference type="AlphaFoldDB" id="A0AAV7PSU4"/>
<protein>
    <submittedName>
        <fullName evidence="1">Uncharacterized protein</fullName>
    </submittedName>
</protein>
<evidence type="ECO:0000313" key="2">
    <source>
        <dbReference type="Proteomes" id="UP001066276"/>
    </source>
</evidence>